<organism evidence="11 12">
    <name type="scientific">Hydrogenivirga caldilitoris</name>
    <dbReference type="NCBI Taxonomy" id="246264"/>
    <lineage>
        <taxon>Bacteria</taxon>
        <taxon>Pseudomonadati</taxon>
        <taxon>Aquificota</taxon>
        <taxon>Aquificia</taxon>
        <taxon>Aquificales</taxon>
        <taxon>Aquificaceae</taxon>
        <taxon>Hydrogenivirga</taxon>
    </lineage>
</organism>
<dbReference type="NCBIfam" id="NF001859">
    <property type="entry name" value="PRK00591.1"/>
    <property type="match status" value="1"/>
</dbReference>
<dbReference type="InterPro" id="IPR000352">
    <property type="entry name" value="Pep_chain_release_fac_I"/>
</dbReference>
<dbReference type="InterPro" id="IPR004373">
    <property type="entry name" value="RF-1"/>
</dbReference>
<keyword evidence="5 7" id="KW-0963">Cytoplasm</keyword>
<dbReference type="OrthoDB" id="9806673at2"/>
<dbReference type="Gene3D" id="3.30.160.20">
    <property type="match status" value="1"/>
</dbReference>
<comment type="caution">
    <text evidence="11">The sequence shown here is derived from an EMBL/GenBank/DDBJ whole genome shotgun (WGS) entry which is preliminary data.</text>
</comment>
<dbReference type="InterPro" id="IPR050057">
    <property type="entry name" value="Prokaryotic/Mito_RF"/>
</dbReference>
<evidence type="ECO:0000313" key="12">
    <source>
        <dbReference type="Proteomes" id="UP000267841"/>
    </source>
</evidence>
<evidence type="ECO:0000259" key="10">
    <source>
        <dbReference type="PROSITE" id="PS00745"/>
    </source>
</evidence>
<gene>
    <name evidence="7" type="primary">prfA</name>
    <name evidence="11" type="ORF">BCF55_1471</name>
</gene>
<evidence type="ECO:0000256" key="6">
    <source>
        <dbReference type="ARBA" id="ARBA00022917"/>
    </source>
</evidence>
<evidence type="ECO:0000256" key="1">
    <source>
        <dbReference type="ARBA" id="ARBA00002986"/>
    </source>
</evidence>
<evidence type="ECO:0000256" key="5">
    <source>
        <dbReference type="ARBA" id="ARBA00022490"/>
    </source>
</evidence>
<dbReference type="SMART" id="SM00937">
    <property type="entry name" value="PCRF"/>
    <property type="match status" value="1"/>
</dbReference>
<dbReference type="Proteomes" id="UP000267841">
    <property type="component" value="Unassembled WGS sequence"/>
</dbReference>
<dbReference type="Gene3D" id="3.30.70.1660">
    <property type="match status" value="1"/>
</dbReference>
<dbReference type="NCBIfam" id="TIGR00019">
    <property type="entry name" value="prfA"/>
    <property type="match status" value="1"/>
</dbReference>
<dbReference type="AlphaFoldDB" id="A0A497XWM9"/>
<dbReference type="EMBL" id="RCCJ01000001">
    <property type="protein sequence ID" value="RLJ71173.1"/>
    <property type="molecule type" value="Genomic_DNA"/>
</dbReference>
<feature type="coiled-coil region" evidence="9">
    <location>
        <begin position="3"/>
        <end position="98"/>
    </location>
</feature>
<dbReference type="InterPro" id="IPR005139">
    <property type="entry name" value="PCRF"/>
</dbReference>
<dbReference type="Pfam" id="PF00472">
    <property type="entry name" value="RF-1"/>
    <property type="match status" value="1"/>
</dbReference>
<name>A0A497XWM9_9AQUI</name>
<dbReference type="Pfam" id="PF03462">
    <property type="entry name" value="PCRF"/>
    <property type="match status" value="1"/>
</dbReference>
<dbReference type="GO" id="GO:0016149">
    <property type="term" value="F:translation release factor activity, codon specific"/>
    <property type="evidence" value="ECO:0007669"/>
    <property type="project" value="UniProtKB-UniRule"/>
</dbReference>
<keyword evidence="12" id="KW-1185">Reference proteome</keyword>
<dbReference type="PANTHER" id="PTHR43804">
    <property type="entry name" value="LD18447P"/>
    <property type="match status" value="1"/>
</dbReference>
<evidence type="ECO:0000256" key="3">
    <source>
        <dbReference type="ARBA" id="ARBA00010835"/>
    </source>
</evidence>
<dbReference type="InterPro" id="IPR045853">
    <property type="entry name" value="Pep_chain_release_fac_I_sf"/>
</dbReference>
<evidence type="ECO:0000256" key="7">
    <source>
        <dbReference type="HAMAP-Rule" id="MF_00093"/>
    </source>
</evidence>
<comment type="subcellular location">
    <subcellularLocation>
        <location evidence="2 7">Cytoplasm</location>
    </subcellularLocation>
</comment>
<dbReference type="Gene3D" id="6.10.140.1950">
    <property type="match status" value="1"/>
</dbReference>
<dbReference type="HAMAP" id="MF_00093">
    <property type="entry name" value="Rel_fac_1"/>
    <property type="match status" value="1"/>
</dbReference>
<feature type="modified residue" description="N5-methylglutamine" evidence="7">
    <location>
        <position position="237"/>
    </location>
</feature>
<dbReference type="FunFam" id="3.30.70.1660:FF:000002">
    <property type="entry name" value="Peptide chain release factor 1"/>
    <property type="match status" value="1"/>
</dbReference>
<accession>A0A497XWM9</accession>
<comment type="function">
    <text evidence="1 7">Peptide chain release factor 1 directs the termination of translation in response to the peptide chain termination codons UAG and UAA.</text>
</comment>
<dbReference type="GO" id="GO:0005829">
    <property type="term" value="C:cytosol"/>
    <property type="evidence" value="ECO:0007669"/>
    <property type="project" value="UniProtKB-ARBA"/>
</dbReference>
<dbReference type="SUPFAM" id="SSF75620">
    <property type="entry name" value="Release factor"/>
    <property type="match status" value="1"/>
</dbReference>
<dbReference type="FunFam" id="3.30.160.20:FF:000004">
    <property type="entry name" value="Peptide chain release factor 1"/>
    <property type="match status" value="1"/>
</dbReference>
<comment type="similarity">
    <text evidence="3 7">Belongs to the prokaryotic/mitochondrial release factor family.</text>
</comment>
<evidence type="ECO:0000256" key="9">
    <source>
        <dbReference type="SAM" id="Coils"/>
    </source>
</evidence>
<keyword evidence="9" id="KW-0175">Coiled coil</keyword>
<evidence type="ECO:0000256" key="2">
    <source>
        <dbReference type="ARBA" id="ARBA00004496"/>
    </source>
</evidence>
<feature type="domain" description="Prokaryotic-type class I peptide chain release factors" evidence="10">
    <location>
        <begin position="230"/>
        <end position="246"/>
    </location>
</feature>
<reference evidence="11 12" key="1">
    <citation type="submission" date="2018-10" db="EMBL/GenBank/DDBJ databases">
        <title>Genomic Encyclopedia of Archaeal and Bacterial Type Strains, Phase II (KMG-II): from individual species to whole genera.</title>
        <authorList>
            <person name="Goeker M."/>
        </authorList>
    </citation>
    <scope>NUCLEOTIDE SEQUENCE [LARGE SCALE GENOMIC DNA]</scope>
    <source>
        <strain evidence="11 12">DSM 16510</strain>
    </source>
</reference>
<proteinExistence type="inferred from homology"/>
<dbReference type="PANTHER" id="PTHR43804:SF7">
    <property type="entry name" value="LD18447P"/>
    <property type="match status" value="1"/>
</dbReference>
<dbReference type="PROSITE" id="PS00745">
    <property type="entry name" value="RF_PROK_I"/>
    <property type="match status" value="1"/>
</dbReference>
<evidence type="ECO:0000256" key="8">
    <source>
        <dbReference type="NCBIfam" id="TIGR00019"/>
    </source>
</evidence>
<dbReference type="FunFam" id="3.30.70.1660:FF:000004">
    <property type="entry name" value="Peptide chain release factor 1"/>
    <property type="match status" value="1"/>
</dbReference>
<comment type="PTM">
    <text evidence="7">Methylated by PrmC. Methylation increases the termination efficiency of RF1.</text>
</comment>
<keyword evidence="4 7" id="KW-0488">Methylation</keyword>
<evidence type="ECO:0000313" key="11">
    <source>
        <dbReference type="EMBL" id="RLJ71173.1"/>
    </source>
</evidence>
<evidence type="ECO:0000256" key="4">
    <source>
        <dbReference type="ARBA" id="ARBA00022481"/>
    </source>
</evidence>
<keyword evidence="6 7" id="KW-0648">Protein biosynthesis</keyword>
<dbReference type="RefSeq" id="WP_121012137.1">
    <property type="nucleotide sequence ID" value="NZ_RCCJ01000001.1"/>
</dbReference>
<protein>
    <recommendedName>
        <fullName evidence="7 8">Peptide chain release factor 1</fullName>
        <shortName evidence="7">RF-1</shortName>
    </recommendedName>
</protein>
<sequence>MLKRELIDKLEKLSEKYKRLEEELSKSEVIKDIDRYRALSREHKELSELYELYQEYKKLQKELKEARELLKSSEKELRELAHEEVEKLQKELSEVEDRLKLLLIPKDPNDSKNVILEIRAGTGGEEAALFVADLLRMYQRYAEDKGWKFSILSANKTGLGGYKEVVALIEGEGAYSRLKYESGVHRVQRVPATESGGRIHTSTATVAVLPEADETEIEINPQDLKIETFRASGAGGQYVNTTETAVRITHIPTGIVVSCQDERSQFQNKQKALKILYAKLKDFYERKKMEEIAKERKEQVGTGERSEKIRTYNFPQNRVTDHRINLTLYKLQDVLEGKLDEIIDALRAKELEERLKLVETA</sequence>